<dbReference type="InterPro" id="IPR025289">
    <property type="entry name" value="DUF4081"/>
</dbReference>
<proteinExistence type="predicted"/>
<evidence type="ECO:0000313" key="5">
    <source>
        <dbReference type="Proteomes" id="UP001165079"/>
    </source>
</evidence>
<dbReference type="Pfam" id="PF00583">
    <property type="entry name" value="Acetyltransf_1"/>
    <property type="match status" value="1"/>
</dbReference>
<dbReference type="GO" id="GO:0016747">
    <property type="term" value="F:acyltransferase activity, transferring groups other than amino-acyl groups"/>
    <property type="evidence" value="ECO:0007669"/>
    <property type="project" value="InterPro"/>
</dbReference>
<evidence type="ECO:0000313" key="4">
    <source>
        <dbReference type="EMBL" id="GLZ75639.1"/>
    </source>
</evidence>
<dbReference type="SUPFAM" id="SSF55729">
    <property type="entry name" value="Acyl-CoA N-acyltransferases (Nat)"/>
    <property type="match status" value="1"/>
</dbReference>
<dbReference type="PANTHER" id="PTHR43877">
    <property type="entry name" value="AMINOALKYLPHOSPHONATE N-ACETYLTRANSFERASE-RELATED-RELATED"/>
    <property type="match status" value="1"/>
</dbReference>
<dbReference type="InterPro" id="IPR016181">
    <property type="entry name" value="Acyl_CoA_acyltransferase"/>
</dbReference>
<dbReference type="PROSITE" id="PS51186">
    <property type="entry name" value="GNAT"/>
    <property type="match status" value="1"/>
</dbReference>
<dbReference type="Gene3D" id="3.40.630.30">
    <property type="match status" value="1"/>
</dbReference>
<dbReference type="EMBL" id="BSTX01000001">
    <property type="protein sequence ID" value="GLZ75639.1"/>
    <property type="molecule type" value="Genomic_DNA"/>
</dbReference>
<evidence type="ECO:0000259" key="3">
    <source>
        <dbReference type="PROSITE" id="PS51186"/>
    </source>
</evidence>
<comment type="caution">
    <text evidence="4">The sequence shown here is derived from an EMBL/GenBank/DDBJ whole genome shotgun (WGS) entry which is preliminary data.</text>
</comment>
<dbReference type="RefSeq" id="WP_285660878.1">
    <property type="nucleotide sequence ID" value="NZ_BSTX01000001.1"/>
</dbReference>
<protein>
    <submittedName>
        <fullName evidence="4">N-acetyltransferase GCN5</fullName>
    </submittedName>
</protein>
<dbReference type="Proteomes" id="UP001165079">
    <property type="component" value="Unassembled WGS sequence"/>
</dbReference>
<dbReference type="InterPro" id="IPR016794">
    <property type="entry name" value="UCP21603_acetyltransf"/>
</dbReference>
<sequence>MEVTLPVRLLAAQDHAAVTRLLDARPAAGAFVADRLDHYGWHRGAGRLYGYSRGGELVAVCLSGANLVPVGTDADAMDAFTGMVRREGRQCSSIVGDAEAVLRLWSGLRPYWGAARAVRERQPLLWADRPAAIAPDPFVRRCRPKDITAVFPAAVAMYTEEVGVSPLHDRSSAAAYRDRLSSLIAAGRSYARIDDGRVVFKAEIAVLTRHTAQIQGVWVAPEFRGQGLAAPCVAAVINDALGRHAPSVSLYVNDFNIPATRAYERCGMRQVGELATVLF</sequence>
<evidence type="ECO:0000256" key="2">
    <source>
        <dbReference type="ARBA" id="ARBA00023315"/>
    </source>
</evidence>
<accession>A0A9W6SHN7</accession>
<reference evidence="4" key="1">
    <citation type="submission" date="2023-03" db="EMBL/GenBank/DDBJ databases">
        <title>Actinorhabdospora filicis NBRC 111898.</title>
        <authorList>
            <person name="Ichikawa N."/>
            <person name="Sato H."/>
            <person name="Tonouchi N."/>
        </authorList>
    </citation>
    <scope>NUCLEOTIDE SEQUENCE</scope>
    <source>
        <strain evidence="4">NBRC 111898</strain>
    </source>
</reference>
<dbReference type="InterPro" id="IPR050832">
    <property type="entry name" value="Bact_Acetyltransf"/>
</dbReference>
<dbReference type="AlphaFoldDB" id="A0A9W6SHN7"/>
<dbReference type="InterPro" id="IPR000182">
    <property type="entry name" value="GNAT_dom"/>
</dbReference>
<dbReference type="PANTHER" id="PTHR43877:SF2">
    <property type="entry name" value="AMINOALKYLPHOSPHONATE N-ACETYLTRANSFERASE-RELATED"/>
    <property type="match status" value="1"/>
</dbReference>
<dbReference type="Pfam" id="PF13312">
    <property type="entry name" value="DUF4081"/>
    <property type="match status" value="1"/>
</dbReference>
<gene>
    <name evidence="4" type="ORF">Afil01_04460</name>
</gene>
<dbReference type="CDD" id="cd04301">
    <property type="entry name" value="NAT_SF"/>
    <property type="match status" value="1"/>
</dbReference>
<evidence type="ECO:0000256" key="1">
    <source>
        <dbReference type="ARBA" id="ARBA00022679"/>
    </source>
</evidence>
<feature type="domain" description="N-acetyltransferase" evidence="3">
    <location>
        <begin position="137"/>
        <end position="279"/>
    </location>
</feature>
<organism evidence="4 5">
    <name type="scientific">Actinorhabdospora filicis</name>
    <dbReference type="NCBI Taxonomy" id="1785913"/>
    <lineage>
        <taxon>Bacteria</taxon>
        <taxon>Bacillati</taxon>
        <taxon>Actinomycetota</taxon>
        <taxon>Actinomycetes</taxon>
        <taxon>Micromonosporales</taxon>
        <taxon>Micromonosporaceae</taxon>
        <taxon>Actinorhabdospora</taxon>
    </lineage>
</organism>
<keyword evidence="1" id="KW-0808">Transferase</keyword>
<dbReference type="PIRSF" id="PIRSF021603">
    <property type="entry name" value="UCP21603_acetyltransf"/>
    <property type="match status" value="1"/>
</dbReference>
<name>A0A9W6SHN7_9ACTN</name>
<keyword evidence="5" id="KW-1185">Reference proteome</keyword>
<keyword evidence="2" id="KW-0012">Acyltransferase</keyword>